<dbReference type="EMBL" id="GBRH01228533">
    <property type="protein sequence ID" value="JAD69362.1"/>
    <property type="molecule type" value="Transcribed_RNA"/>
</dbReference>
<organism evidence="2">
    <name type="scientific">Arundo donax</name>
    <name type="common">Giant reed</name>
    <name type="synonym">Donax arundinaceus</name>
    <dbReference type="NCBI Taxonomy" id="35708"/>
    <lineage>
        <taxon>Eukaryota</taxon>
        <taxon>Viridiplantae</taxon>
        <taxon>Streptophyta</taxon>
        <taxon>Embryophyta</taxon>
        <taxon>Tracheophyta</taxon>
        <taxon>Spermatophyta</taxon>
        <taxon>Magnoliopsida</taxon>
        <taxon>Liliopsida</taxon>
        <taxon>Poales</taxon>
        <taxon>Poaceae</taxon>
        <taxon>PACMAD clade</taxon>
        <taxon>Arundinoideae</taxon>
        <taxon>Arundineae</taxon>
        <taxon>Arundo</taxon>
    </lineage>
</organism>
<evidence type="ECO:0000313" key="2">
    <source>
        <dbReference type="EMBL" id="JAD69362.1"/>
    </source>
</evidence>
<protein>
    <submittedName>
        <fullName evidence="2">Uncharacterized protein</fullName>
    </submittedName>
</protein>
<reference evidence="2" key="2">
    <citation type="journal article" date="2015" name="Data Brief">
        <title>Shoot transcriptome of the giant reed, Arundo donax.</title>
        <authorList>
            <person name="Barrero R.A."/>
            <person name="Guerrero F.D."/>
            <person name="Moolhuijzen P."/>
            <person name="Goolsby J.A."/>
            <person name="Tidwell J."/>
            <person name="Bellgard S.E."/>
            <person name="Bellgard M.I."/>
        </authorList>
    </citation>
    <scope>NUCLEOTIDE SEQUENCE</scope>
    <source>
        <tissue evidence="2">Shoot tissue taken approximately 20 cm above the soil surface</tissue>
    </source>
</reference>
<name>A0A0A9CCX5_ARUDO</name>
<dbReference type="AlphaFoldDB" id="A0A0A9CCX5"/>
<proteinExistence type="predicted"/>
<accession>A0A0A9CCX5</accession>
<evidence type="ECO:0000256" key="1">
    <source>
        <dbReference type="SAM" id="MobiDB-lite"/>
    </source>
</evidence>
<feature type="compositionally biased region" description="Low complexity" evidence="1">
    <location>
        <begin position="43"/>
        <end position="76"/>
    </location>
</feature>
<sequence length="106" mass="11268">MWRVPLWVPRATMRTATAMDAAVSVERIAGTLPPSRWYLSRGSSSTSSSSSSSPSSPSSSTSSSLSSSPSSPTPFSCGRWPRRAVDILAAGRRGAPARSPVWRISR</sequence>
<feature type="region of interest" description="Disordered" evidence="1">
    <location>
        <begin position="34"/>
        <end position="79"/>
    </location>
</feature>
<reference evidence="2" key="1">
    <citation type="submission" date="2014-09" db="EMBL/GenBank/DDBJ databases">
        <authorList>
            <person name="Magalhaes I.L.F."/>
            <person name="Oliveira U."/>
            <person name="Santos F.R."/>
            <person name="Vidigal T.H.D.A."/>
            <person name="Brescovit A.D."/>
            <person name="Santos A.J."/>
        </authorList>
    </citation>
    <scope>NUCLEOTIDE SEQUENCE</scope>
    <source>
        <tissue evidence="2">Shoot tissue taken approximately 20 cm above the soil surface</tissue>
    </source>
</reference>